<keyword evidence="11" id="KW-1185">Reference proteome</keyword>
<dbReference type="GO" id="GO:0002949">
    <property type="term" value="P:tRNA threonylcarbamoyladenosine modification"/>
    <property type="evidence" value="ECO:0007669"/>
    <property type="project" value="UniProtKB-UniRule"/>
</dbReference>
<comment type="similarity">
    <text evidence="8">Belongs to the KAE1 / TsaD family.</text>
</comment>
<organism evidence="10 11">
    <name type="scientific">Candidatus Mcinerneyibacterium aminivorans</name>
    <dbReference type="NCBI Taxonomy" id="2703815"/>
    <lineage>
        <taxon>Bacteria</taxon>
        <taxon>Candidatus Macinerneyibacteriota</taxon>
        <taxon>Candidatus Mcinerneyibacteria</taxon>
        <taxon>Candidatus Mcinerneyibacteriales</taxon>
        <taxon>Candidatus Mcinerneyibacteriaceae</taxon>
        <taxon>Candidatus Mcinerneyibacterium</taxon>
    </lineage>
</organism>
<feature type="binding site" evidence="8">
    <location>
        <begin position="133"/>
        <end position="137"/>
    </location>
    <ligand>
        <name>substrate</name>
    </ligand>
</feature>
<proteinExistence type="inferred from homology"/>
<evidence type="ECO:0000256" key="8">
    <source>
        <dbReference type="HAMAP-Rule" id="MF_01445"/>
    </source>
</evidence>
<feature type="binding site" evidence="8">
    <location>
        <position position="110"/>
    </location>
    <ligand>
        <name>Fe cation</name>
        <dbReference type="ChEBI" id="CHEBI:24875"/>
    </ligand>
</feature>
<feature type="binding site" evidence="8">
    <location>
        <position position="166"/>
    </location>
    <ligand>
        <name>substrate</name>
    </ligand>
</feature>
<keyword evidence="3 8" id="KW-0819">tRNA processing</keyword>
<gene>
    <name evidence="8 10" type="primary">tsaD</name>
    <name evidence="10" type="ORF">FXF47_09530</name>
</gene>
<dbReference type="Gene3D" id="3.30.420.40">
    <property type="match status" value="2"/>
</dbReference>
<feature type="binding site" evidence="8">
    <location>
        <position position="297"/>
    </location>
    <ligand>
        <name>Fe cation</name>
        <dbReference type="ChEBI" id="CHEBI:24875"/>
    </ligand>
</feature>
<dbReference type="InterPro" id="IPR022450">
    <property type="entry name" value="TsaD"/>
</dbReference>
<feature type="domain" description="Gcp-like" evidence="9">
    <location>
        <begin position="23"/>
        <end position="303"/>
    </location>
</feature>
<evidence type="ECO:0000256" key="2">
    <source>
        <dbReference type="ARBA" id="ARBA00022679"/>
    </source>
</evidence>
<protein>
    <recommendedName>
        <fullName evidence="8">tRNA N6-adenosine threonylcarbamoyltransferase</fullName>
        <ecNumber evidence="8">2.3.1.234</ecNumber>
    </recommendedName>
    <alternativeName>
        <fullName evidence="8">N6-L-threonylcarbamoyladenine synthase</fullName>
        <shortName evidence="8">t(6)A synthase</shortName>
    </alternativeName>
    <alternativeName>
        <fullName evidence="8">t(6)A37 threonylcarbamoyladenosine biosynthesis protein TsaD</fullName>
    </alternativeName>
    <alternativeName>
        <fullName evidence="8">tRNA threonylcarbamoyladenosine biosynthesis protein TsaD</fullName>
    </alternativeName>
</protein>
<evidence type="ECO:0000313" key="10">
    <source>
        <dbReference type="EMBL" id="TYB30368.1"/>
    </source>
</evidence>
<comment type="function">
    <text evidence="8">Required for the formation of a threonylcarbamoyl group on adenosine at position 37 (t(6)A37) in tRNAs that read codons beginning with adenine. Is involved in the transfer of the threonylcarbamoyl moiety of threonylcarbamoyl-AMP (TC-AMP) to the N6 group of A37, together with TsaE and TsaB. TsaD likely plays a direct catalytic role in this reaction.</text>
</comment>
<dbReference type="EC" id="2.3.1.234" evidence="8"/>
<dbReference type="GO" id="GO:0005737">
    <property type="term" value="C:cytoplasm"/>
    <property type="evidence" value="ECO:0007669"/>
    <property type="project" value="UniProtKB-SubCell"/>
</dbReference>
<evidence type="ECO:0000313" key="11">
    <source>
        <dbReference type="Proteomes" id="UP000324143"/>
    </source>
</evidence>
<comment type="cofactor">
    <cofactor evidence="8">
        <name>Fe(2+)</name>
        <dbReference type="ChEBI" id="CHEBI:29033"/>
    </cofactor>
    <text evidence="8">Binds 1 Fe(2+) ion per subunit.</text>
</comment>
<evidence type="ECO:0000256" key="3">
    <source>
        <dbReference type="ARBA" id="ARBA00022694"/>
    </source>
</evidence>
<evidence type="ECO:0000259" key="9">
    <source>
        <dbReference type="Pfam" id="PF00814"/>
    </source>
</evidence>
<keyword evidence="5 8" id="KW-0408">Iron</keyword>
<dbReference type="SUPFAM" id="SSF53067">
    <property type="entry name" value="Actin-like ATPase domain"/>
    <property type="match status" value="2"/>
</dbReference>
<dbReference type="PRINTS" id="PR00789">
    <property type="entry name" value="OSIALOPTASE"/>
</dbReference>
<dbReference type="NCBIfam" id="TIGR00329">
    <property type="entry name" value="gcp_kae1"/>
    <property type="match status" value="1"/>
</dbReference>
<keyword evidence="4 8" id="KW-0479">Metal-binding</keyword>
<evidence type="ECO:0000256" key="6">
    <source>
        <dbReference type="ARBA" id="ARBA00023315"/>
    </source>
</evidence>
<reference evidence="10" key="1">
    <citation type="submission" date="2019-08" db="EMBL/GenBank/DDBJ databases">
        <title>Genomic characterization of a novel candidate phylum (ARYD3) from a high temperature, high salinity tertiary oil reservoir in north central Oklahoma, USA.</title>
        <authorList>
            <person name="Youssef N.H."/>
            <person name="Yadav A."/>
            <person name="Elshahed M.S."/>
        </authorList>
    </citation>
    <scope>NUCLEOTIDE SEQUENCE [LARGE SCALE GENOMIC DNA]</scope>
    <source>
        <strain evidence="10">ARYD3</strain>
    </source>
</reference>
<feature type="binding site" evidence="8">
    <location>
        <position position="179"/>
    </location>
    <ligand>
        <name>substrate</name>
    </ligand>
</feature>
<dbReference type="InterPro" id="IPR017860">
    <property type="entry name" value="Peptidase_M22_CS"/>
</dbReference>
<comment type="catalytic activity">
    <reaction evidence="7 8">
        <text>L-threonylcarbamoyladenylate + adenosine(37) in tRNA = N(6)-L-threonylcarbamoyladenosine(37) in tRNA + AMP + H(+)</text>
        <dbReference type="Rhea" id="RHEA:37059"/>
        <dbReference type="Rhea" id="RHEA-COMP:10162"/>
        <dbReference type="Rhea" id="RHEA-COMP:10163"/>
        <dbReference type="ChEBI" id="CHEBI:15378"/>
        <dbReference type="ChEBI" id="CHEBI:73682"/>
        <dbReference type="ChEBI" id="CHEBI:74411"/>
        <dbReference type="ChEBI" id="CHEBI:74418"/>
        <dbReference type="ChEBI" id="CHEBI:456215"/>
        <dbReference type="EC" id="2.3.1.234"/>
    </reaction>
</comment>
<dbReference type="GO" id="GO:0061711">
    <property type="term" value="F:tRNA N(6)-L-threonylcarbamoyladenine synthase activity"/>
    <property type="evidence" value="ECO:0007669"/>
    <property type="project" value="UniProtKB-EC"/>
</dbReference>
<dbReference type="Proteomes" id="UP000324143">
    <property type="component" value="Unassembled WGS sequence"/>
</dbReference>
<dbReference type="NCBIfam" id="TIGR03723">
    <property type="entry name" value="T6A_TsaD_YgjD"/>
    <property type="match status" value="1"/>
</dbReference>
<dbReference type="GO" id="GO:0005506">
    <property type="term" value="F:iron ion binding"/>
    <property type="evidence" value="ECO:0007669"/>
    <property type="project" value="UniProtKB-UniRule"/>
</dbReference>
<evidence type="ECO:0000256" key="5">
    <source>
        <dbReference type="ARBA" id="ARBA00023004"/>
    </source>
</evidence>
<feature type="binding site" evidence="8">
    <location>
        <position position="114"/>
    </location>
    <ligand>
        <name>Fe cation</name>
        <dbReference type="ChEBI" id="CHEBI:24875"/>
    </ligand>
</feature>
<comment type="caution">
    <text evidence="10">The sequence shown here is derived from an EMBL/GenBank/DDBJ whole genome shotgun (WGS) entry which is preliminary data.</text>
</comment>
<dbReference type="AlphaFoldDB" id="A0A5D0MGK0"/>
<name>A0A5D0MGK0_9BACT</name>
<keyword evidence="2 8" id="KW-0808">Transferase</keyword>
<keyword evidence="1 8" id="KW-0963">Cytoplasm</keyword>
<dbReference type="CDD" id="cd24133">
    <property type="entry name" value="ASKHA_NBD_TsaD_bac"/>
    <property type="match status" value="1"/>
</dbReference>
<accession>A0A5D0MGK0</accession>
<dbReference type="Pfam" id="PF00814">
    <property type="entry name" value="TsaD"/>
    <property type="match status" value="1"/>
</dbReference>
<dbReference type="PROSITE" id="PS01016">
    <property type="entry name" value="GLYCOPROTEASE"/>
    <property type="match status" value="1"/>
</dbReference>
<feature type="binding site" evidence="8">
    <location>
        <position position="183"/>
    </location>
    <ligand>
        <name>substrate</name>
    </ligand>
</feature>
<dbReference type="FunFam" id="3.30.420.40:FF:000040">
    <property type="entry name" value="tRNA N6-adenosine threonylcarbamoyltransferase"/>
    <property type="match status" value="1"/>
</dbReference>
<dbReference type="PANTHER" id="PTHR11735">
    <property type="entry name" value="TRNA N6-ADENOSINE THREONYLCARBAMOYLTRANSFERASE"/>
    <property type="match status" value="1"/>
</dbReference>
<dbReference type="HAMAP" id="MF_01445">
    <property type="entry name" value="TsaD"/>
    <property type="match status" value="1"/>
</dbReference>
<evidence type="ECO:0000256" key="4">
    <source>
        <dbReference type="ARBA" id="ARBA00022723"/>
    </source>
</evidence>
<keyword evidence="6 8" id="KW-0012">Acyltransferase</keyword>
<dbReference type="InterPro" id="IPR017861">
    <property type="entry name" value="KAE1/TsaD"/>
</dbReference>
<comment type="subcellular location">
    <subcellularLocation>
        <location evidence="8">Cytoplasm</location>
    </subcellularLocation>
</comment>
<dbReference type="EMBL" id="VSIX01000139">
    <property type="protein sequence ID" value="TYB30368.1"/>
    <property type="molecule type" value="Genomic_DNA"/>
</dbReference>
<evidence type="ECO:0000256" key="1">
    <source>
        <dbReference type="ARBA" id="ARBA00022490"/>
    </source>
</evidence>
<dbReference type="InterPro" id="IPR000905">
    <property type="entry name" value="Gcp-like_dom"/>
</dbReference>
<dbReference type="InterPro" id="IPR043129">
    <property type="entry name" value="ATPase_NBD"/>
</dbReference>
<evidence type="ECO:0000256" key="7">
    <source>
        <dbReference type="ARBA" id="ARBA00048117"/>
    </source>
</evidence>
<sequence length="333" mass="36592">MYILGIETSCDETSVSIVEDGKKIIVNEIYTQKIHEKFGGVVPEVASRNHIIKLFEVLEAALSESQLKLSDIDAVAVTQGPGLLGALLVGLNAAKSLAYALDIPLIPVNHIEAHLFANILTYPDLKPPFLGIILSGGHTTMVNVSDFHEYKLIGETRDDAIGESFDKVAKLLGLGYPGGPIIDKLAKKGDENKYEFPIPVPGDSFYDFSFSGLKSAVRRFVDDNNQFNVEDVAASFQKAAVEAIILRLKRYIEENKINTVVAAGGVAANSYLRSKMKNLAEKFNVNYYFPPLKLCTDNAAMIASLGYYLLKKNGPLPKEKFLKLNAKARMDIY</sequence>
<feature type="binding site" evidence="8">
    <location>
        <position position="269"/>
    </location>
    <ligand>
        <name>substrate</name>
    </ligand>
</feature>
<dbReference type="PANTHER" id="PTHR11735:SF6">
    <property type="entry name" value="TRNA N6-ADENOSINE THREONYLCARBAMOYLTRANSFERASE, MITOCHONDRIAL"/>
    <property type="match status" value="1"/>
</dbReference>